<proteinExistence type="predicted"/>
<dbReference type="KEGG" id="ypy:YPK_1224"/>
<feature type="domain" description="Phage head morphogenesis" evidence="2">
    <location>
        <begin position="165"/>
        <end position="281"/>
    </location>
</feature>
<evidence type="ECO:0000256" key="1">
    <source>
        <dbReference type="SAM" id="MobiDB-lite"/>
    </source>
</evidence>
<name>A0A0H3B1A1_YERPY</name>
<feature type="compositionally biased region" description="Basic residues" evidence="1">
    <location>
        <begin position="1"/>
        <end position="14"/>
    </location>
</feature>
<dbReference type="InterPro" id="IPR006528">
    <property type="entry name" value="Phage_head_morphogenesis_dom"/>
</dbReference>
<accession>A0A0H3B1A1</accession>
<gene>
    <name evidence="3" type="ordered locus">YPK_1224</name>
</gene>
<sequence precursor="true">MAKTPKKMARRQPPKPKDGILRGATLFMSVSAGSEYQHTVTRTFDLLRVESESEIKRLFEQSDSPVLDGATLDGSLANSAAKLLHRLRRRFNSVFNDMTDKATARMLERVSGNAGSDVKRSLEEIGEGVSIKVNMLSPTVKETIQAKGYEAANLIKRVPSEYLDDIGAEVMRSISSGRGLQDLQPALEKRGVKVRNWAKNVALDQTRKVYDGISTAAMKSAGIRKFEWVHSGGSNDPREHHMLPWPAGLNGGIFDIDAPPIIDKRTGERGTPGQLPYCRCTKRPIIDFGDDDE</sequence>
<feature type="region of interest" description="Disordered" evidence="1">
    <location>
        <begin position="1"/>
        <end position="20"/>
    </location>
</feature>
<dbReference type="Pfam" id="PF04233">
    <property type="entry name" value="Phage_Mu_F"/>
    <property type="match status" value="1"/>
</dbReference>
<protein>
    <submittedName>
        <fullName evidence="3">Putative head morphogenesis protein SPP1 gp7</fullName>
    </submittedName>
</protein>
<evidence type="ECO:0000313" key="3">
    <source>
        <dbReference type="EMBL" id="ACA67522.1"/>
    </source>
</evidence>
<dbReference type="AlphaFoldDB" id="A0A0H3B1A1"/>
<evidence type="ECO:0000259" key="2">
    <source>
        <dbReference type="Pfam" id="PF04233"/>
    </source>
</evidence>
<organism evidence="3">
    <name type="scientific">Yersinia pseudotuberculosis serotype O:3 (strain YPIII)</name>
    <dbReference type="NCBI Taxonomy" id="502800"/>
    <lineage>
        <taxon>Bacteria</taxon>
        <taxon>Pseudomonadati</taxon>
        <taxon>Pseudomonadota</taxon>
        <taxon>Gammaproteobacteria</taxon>
        <taxon>Enterobacterales</taxon>
        <taxon>Yersiniaceae</taxon>
        <taxon>Yersinia</taxon>
    </lineage>
</organism>
<dbReference type="PATRIC" id="fig|502800.11.peg.1859"/>
<dbReference type="RefSeq" id="WP_012303811.1">
    <property type="nucleotide sequence ID" value="NZ_CP009792.1"/>
</dbReference>
<reference evidence="3" key="1">
    <citation type="submission" date="2008-02" db="EMBL/GenBank/DDBJ databases">
        <title>Complete sequence of Yersinia pseudotuberculosis YPIII.</title>
        <authorList>
            <consortium name="US DOE Joint Genome Institute"/>
            <person name="Challacombe J.F."/>
            <person name="Bruce D."/>
            <person name="Detter J.C."/>
            <person name="Green L."/>
            <person name="Land M."/>
            <person name="Munk C."/>
            <person name="Lindler L.E."/>
            <person name="Nikolich M.P."/>
            <person name="Brettin T."/>
        </authorList>
    </citation>
    <scope>NUCLEOTIDE SEQUENCE</scope>
    <source>
        <strain evidence="3">YPIII</strain>
    </source>
</reference>
<dbReference type="EMBL" id="CP000950">
    <property type="protein sequence ID" value="ACA67522.1"/>
    <property type="molecule type" value="Genomic_DNA"/>
</dbReference>